<accession>A0A830HCH3</accession>
<evidence type="ECO:0000313" key="4">
    <source>
        <dbReference type="Proteomes" id="UP000660262"/>
    </source>
</evidence>
<evidence type="ECO:0000256" key="1">
    <source>
        <dbReference type="ARBA" id="ARBA00023002"/>
    </source>
</evidence>
<dbReference type="Pfam" id="PF08240">
    <property type="entry name" value="ADH_N"/>
    <property type="match status" value="1"/>
</dbReference>
<dbReference type="GO" id="GO:0016491">
    <property type="term" value="F:oxidoreductase activity"/>
    <property type="evidence" value="ECO:0007669"/>
    <property type="project" value="UniProtKB-KW"/>
</dbReference>
<feature type="domain" description="Enoyl reductase (ER)" evidence="2">
    <location>
        <begin position="23"/>
        <end position="366"/>
    </location>
</feature>
<dbReference type="Proteomes" id="UP000660262">
    <property type="component" value="Unassembled WGS sequence"/>
</dbReference>
<dbReference type="InterPro" id="IPR013149">
    <property type="entry name" value="ADH-like_C"/>
</dbReference>
<dbReference type="InterPro" id="IPR011032">
    <property type="entry name" value="GroES-like_sf"/>
</dbReference>
<dbReference type="InterPro" id="IPR050129">
    <property type="entry name" value="Zn_alcohol_dh"/>
</dbReference>
<dbReference type="PANTHER" id="PTHR43401:SF5">
    <property type="entry name" value="ALCOHOL DEHYDROGENASE-RELATED"/>
    <property type="match status" value="1"/>
</dbReference>
<dbReference type="InterPro" id="IPR013154">
    <property type="entry name" value="ADH-like_N"/>
</dbReference>
<keyword evidence="4" id="KW-1185">Reference proteome</keyword>
<dbReference type="EMBL" id="BNJQ01000008">
    <property type="protein sequence ID" value="GHP04715.1"/>
    <property type="molecule type" value="Genomic_DNA"/>
</dbReference>
<dbReference type="SUPFAM" id="SSF50129">
    <property type="entry name" value="GroES-like"/>
    <property type="match status" value="1"/>
</dbReference>
<dbReference type="SMART" id="SM00829">
    <property type="entry name" value="PKS_ER"/>
    <property type="match status" value="1"/>
</dbReference>
<evidence type="ECO:0000259" key="2">
    <source>
        <dbReference type="SMART" id="SM00829"/>
    </source>
</evidence>
<dbReference type="OrthoDB" id="1879366at2759"/>
<dbReference type="AlphaFoldDB" id="A0A830HCH3"/>
<proteinExistence type="predicted"/>
<dbReference type="Gene3D" id="3.40.50.720">
    <property type="entry name" value="NAD(P)-binding Rossmann-like Domain"/>
    <property type="match status" value="1"/>
</dbReference>
<reference evidence="3" key="1">
    <citation type="submission" date="2020-10" db="EMBL/GenBank/DDBJ databases">
        <title>Unveiling of a novel bifunctional photoreceptor, Dualchrome1, isolated from a cosmopolitan green alga.</title>
        <authorList>
            <person name="Suzuki S."/>
            <person name="Kawachi M."/>
        </authorList>
    </citation>
    <scope>NUCLEOTIDE SEQUENCE</scope>
    <source>
        <strain evidence="3">NIES 2893</strain>
    </source>
</reference>
<evidence type="ECO:0000313" key="3">
    <source>
        <dbReference type="EMBL" id="GHP04715.1"/>
    </source>
</evidence>
<organism evidence="3 4">
    <name type="scientific">Pycnococcus provasolii</name>
    <dbReference type="NCBI Taxonomy" id="41880"/>
    <lineage>
        <taxon>Eukaryota</taxon>
        <taxon>Viridiplantae</taxon>
        <taxon>Chlorophyta</taxon>
        <taxon>Pseudoscourfieldiophyceae</taxon>
        <taxon>Pseudoscourfieldiales</taxon>
        <taxon>Pycnococcaceae</taxon>
        <taxon>Pycnococcus</taxon>
    </lineage>
</organism>
<dbReference type="SUPFAM" id="SSF51735">
    <property type="entry name" value="NAD(P)-binding Rossmann-fold domains"/>
    <property type="match status" value="1"/>
</dbReference>
<gene>
    <name evidence="3" type="ORF">PPROV_000346800</name>
</gene>
<keyword evidence="1" id="KW-0560">Oxidoreductase</keyword>
<protein>
    <recommendedName>
        <fullName evidence="2">Enoyl reductase (ER) domain-containing protein</fullName>
    </recommendedName>
</protein>
<dbReference type="InterPro" id="IPR036291">
    <property type="entry name" value="NAD(P)-bd_dom_sf"/>
</dbReference>
<name>A0A830HCH3_9CHLO</name>
<dbReference type="PANTHER" id="PTHR43401">
    <property type="entry name" value="L-THREONINE 3-DEHYDROGENASE"/>
    <property type="match status" value="1"/>
</dbReference>
<comment type="caution">
    <text evidence="3">The sequence shown here is derived from an EMBL/GenBank/DDBJ whole genome shotgun (WGS) entry which is preliminary data.</text>
</comment>
<dbReference type="InterPro" id="IPR020843">
    <property type="entry name" value="ER"/>
</dbReference>
<dbReference type="Gene3D" id="3.90.180.10">
    <property type="entry name" value="Medium-chain alcohol dehydrogenases, catalytic domain"/>
    <property type="match status" value="1"/>
</dbReference>
<sequence>MMRAAIYRAFGAPILVENVPRPNLSQIREGGGGGGGVGGVILRVRACGVCRSDHHGWRGHDSDVVSHGLPFVPGHELSGEIVEVSGSSSSKFKVGDAVAVPFILSCGACLECDNSRPTTCEKQQQPGFTQWGGFAEYVAIPHADRNMCHIPENVSFAAAAAVGCRVTTAYRAVVEQGKLKDNATVAVFGAGGVGLSSVLVAKTFAKNTQVLAVDISEAALATASALGADATVRMEVGADPADAAEAAKAALGKPIDITIDAGGFTDTARAALLATRRGGTYVQVGLPLSLPGFTGDHLARVAGHEIHVVGSHGAAPSALPTVLDAISDGRLAVSDLISRELDLEEGAKALMAMDNATHAHPGVSVITRF</sequence>
<dbReference type="Pfam" id="PF00107">
    <property type="entry name" value="ADH_zinc_N"/>
    <property type="match status" value="1"/>
</dbReference>